<dbReference type="AlphaFoldDB" id="A0A517MKK4"/>
<dbReference type="KEGG" id="rml:FF011L_42180"/>
<gene>
    <name evidence="2" type="ORF">FF011L_42180</name>
</gene>
<dbReference type="RefSeq" id="WP_145353546.1">
    <property type="nucleotide sequence ID" value="NZ_CP036262.1"/>
</dbReference>
<protein>
    <submittedName>
        <fullName evidence="2">Uncharacterized protein</fullName>
    </submittedName>
</protein>
<keyword evidence="3" id="KW-1185">Reference proteome</keyword>
<dbReference type="EMBL" id="CP036262">
    <property type="protein sequence ID" value="QDS95422.1"/>
    <property type="molecule type" value="Genomic_DNA"/>
</dbReference>
<evidence type="ECO:0000313" key="3">
    <source>
        <dbReference type="Proteomes" id="UP000320672"/>
    </source>
</evidence>
<feature type="region of interest" description="Disordered" evidence="1">
    <location>
        <begin position="145"/>
        <end position="195"/>
    </location>
</feature>
<dbReference type="OrthoDB" id="290280at2"/>
<name>A0A517MKK4_9BACT</name>
<reference evidence="2 3" key="1">
    <citation type="submission" date="2019-02" db="EMBL/GenBank/DDBJ databases">
        <title>Deep-cultivation of Planctomycetes and their phenomic and genomic characterization uncovers novel biology.</title>
        <authorList>
            <person name="Wiegand S."/>
            <person name="Jogler M."/>
            <person name="Boedeker C."/>
            <person name="Pinto D."/>
            <person name="Vollmers J."/>
            <person name="Rivas-Marin E."/>
            <person name="Kohn T."/>
            <person name="Peeters S.H."/>
            <person name="Heuer A."/>
            <person name="Rast P."/>
            <person name="Oberbeckmann S."/>
            <person name="Bunk B."/>
            <person name="Jeske O."/>
            <person name="Meyerdierks A."/>
            <person name="Storesund J.E."/>
            <person name="Kallscheuer N."/>
            <person name="Luecker S."/>
            <person name="Lage O.M."/>
            <person name="Pohl T."/>
            <person name="Merkel B.J."/>
            <person name="Hornburger P."/>
            <person name="Mueller R.-W."/>
            <person name="Bruemmer F."/>
            <person name="Labrenz M."/>
            <person name="Spormann A.M."/>
            <person name="Op den Camp H."/>
            <person name="Overmann J."/>
            <person name="Amann R."/>
            <person name="Jetten M.S.M."/>
            <person name="Mascher T."/>
            <person name="Medema M.H."/>
            <person name="Devos D.P."/>
            <person name="Kaster A.-K."/>
            <person name="Ovreas L."/>
            <person name="Rohde M."/>
            <person name="Galperin M.Y."/>
            <person name="Jogler C."/>
        </authorList>
    </citation>
    <scope>NUCLEOTIDE SEQUENCE [LARGE SCALE GENOMIC DNA]</scope>
    <source>
        <strain evidence="2 3">FF011L</strain>
    </source>
</reference>
<organism evidence="2 3">
    <name type="scientific">Roseimaritima multifibrata</name>
    <dbReference type="NCBI Taxonomy" id="1930274"/>
    <lineage>
        <taxon>Bacteria</taxon>
        <taxon>Pseudomonadati</taxon>
        <taxon>Planctomycetota</taxon>
        <taxon>Planctomycetia</taxon>
        <taxon>Pirellulales</taxon>
        <taxon>Pirellulaceae</taxon>
        <taxon>Roseimaritima</taxon>
    </lineage>
</organism>
<evidence type="ECO:0000256" key="1">
    <source>
        <dbReference type="SAM" id="MobiDB-lite"/>
    </source>
</evidence>
<accession>A0A517MKK4</accession>
<dbReference type="Proteomes" id="UP000320672">
    <property type="component" value="Chromosome"/>
</dbReference>
<evidence type="ECO:0000313" key="2">
    <source>
        <dbReference type="EMBL" id="QDS95422.1"/>
    </source>
</evidence>
<proteinExistence type="predicted"/>
<sequence length="205" mass="21708">MAVRLPVVLAQSSGGSTARQSLEADAVMRLITAPGIDVSLVGPLDSGSLSGTDRLVFESQERDFVLVSHHSADDAIDELQAMGIGGRRAAHPYDQEASAGEGRRIYCFRWSDFSDSEILEQALVQLHQGAQVVAVPIQFPGTVKKASVPTSETPPAAATRQDSPAPPAPASQPSVKKELTGDSGQQNTSDTDLDRLVADLNDLDF</sequence>